<protein>
    <submittedName>
        <fullName evidence="1">Uncharacterized protein</fullName>
    </submittedName>
</protein>
<accession>A0A1L4CZZ5</accession>
<dbReference type="Proteomes" id="UP000184731">
    <property type="component" value="Chromosome"/>
</dbReference>
<dbReference type="KEGG" id="saqi:AXG55_06195"/>
<dbReference type="EMBL" id="CP017834">
    <property type="protein sequence ID" value="APJ03518.1"/>
    <property type="molecule type" value="Genomic_DNA"/>
</dbReference>
<reference evidence="1 2" key="1">
    <citation type="submission" date="2016-10" db="EMBL/GenBank/DDBJ databases">
        <title>Silvanigrella aquatica sp. nov., isolated from a freshwater lake located in the Black Forest, Germany, description of Silvanigrellaceae fam. nov., Silvanigrellales ord. nov., reclassification of the order Bdellovibrionales in the class Oligoflexia, reclassification of the families Bacteriovoracaceae and Halobacteriovoraceae in the new order Bacteriovoracales ord. nov., and reclassification of the family Pseudobacteriovoracaceae in the order Oligoflexiales.</title>
        <authorList>
            <person name="Hahn M.W."/>
            <person name="Schmidt J."/>
            <person name="Koll U."/>
            <person name="Rohde M."/>
            <person name="Verbag S."/>
            <person name="Pitt A."/>
            <person name="Nakai R."/>
            <person name="Naganuma T."/>
            <person name="Lang E."/>
        </authorList>
    </citation>
    <scope>NUCLEOTIDE SEQUENCE [LARGE SCALE GENOMIC DNA]</scope>
    <source>
        <strain evidence="1 2">MWH-Nonnen-W8red</strain>
    </source>
</reference>
<name>A0A1L4CZZ5_9BACT</name>
<dbReference type="PROSITE" id="PS51257">
    <property type="entry name" value="PROKAR_LIPOPROTEIN"/>
    <property type="match status" value="1"/>
</dbReference>
<keyword evidence="2" id="KW-1185">Reference proteome</keyword>
<organism evidence="1 2">
    <name type="scientific">Silvanigrella aquatica</name>
    <dbReference type="NCBI Taxonomy" id="1915309"/>
    <lineage>
        <taxon>Bacteria</taxon>
        <taxon>Pseudomonadati</taxon>
        <taxon>Bdellovibrionota</taxon>
        <taxon>Oligoflexia</taxon>
        <taxon>Silvanigrellales</taxon>
        <taxon>Silvanigrellaceae</taxon>
        <taxon>Silvanigrella</taxon>
    </lineage>
</organism>
<dbReference type="AlphaFoldDB" id="A0A1L4CZZ5"/>
<dbReference type="RefSeq" id="WP_148697253.1">
    <property type="nucleotide sequence ID" value="NZ_CP017834.1"/>
</dbReference>
<dbReference type="OrthoDB" id="5288691at2"/>
<evidence type="ECO:0000313" key="2">
    <source>
        <dbReference type="Proteomes" id="UP000184731"/>
    </source>
</evidence>
<proteinExistence type="predicted"/>
<evidence type="ECO:0000313" key="1">
    <source>
        <dbReference type="EMBL" id="APJ03518.1"/>
    </source>
</evidence>
<gene>
    <name evidence="1" type="ORF">AXG55_06195</name>
</gene>
<sequence>MRHLFVLFLIFMLIGCNYINTGSLSVSVEHQGQPVANTLVTLFSFENSNKNWIKIGEQKTDRYGKVKWNLNFYKIQSIKITAQNMDLENIYFPSIKYTKNPQWWQDHELSLKMNLEKFQAKLRVKSKSNMENQIGEQNSGALLDFPDDPLSQSISIGQIESNLPPEKNIENNKFAFHLATPTLLEKSFLPDSLQSKSPPKSSLITITENKNVLFEDNLTLEVFFQGKPQDNVHVFSGRNATQYISYIGVTDSKGILSFSMPHQSRSDTLIIKKASFLTQVRPLTPGSGKQNLRIDLLEGKSTDFILQSYAYGVGRGMDKTELKSNSLRVDIAGMTGFVTTNKALDEKVILSLEQKNAFPNVIDFKVLKKCLELHTFVNQIPTLYVSSLLPYKPSVGLIEPSLNSQLQTNAVWRRVRREFFSRFMNEPLMRGIIPDDIVRMSNKIGVSPLEMATTGWKNSIFSEDLDMLLQIQYVESEEGKGFSLAGKVFDKTGKIIMERVLPVVPEEAEKISAKMYSSLVSSLPVEGNVVKKNKNEVTINLGKNFGISEGDKFVTFIQKYPFSPPEKPIGILKVKSVGDKESIAEIELGKEKINTVDVIRVTRYPDKMIQQDLQSQIANSL</sequence>